<feature type="domain" description="Serine aminopeptidase S33" evidence="1">
    <location>
        <begin position="48"/>
        <end position="142"/>
    </location>
</feature>
<proteinExistence type="predicted"/>
<dbReference type="RefSeq" id="WP_255915433.1">
    <property type="nucleotide sequence ID" value="NZ_JANFQO010000015.1"/>
</dbReference>
<dbReference type="Proteomes" id="UP001165498">
    <property type="component" value="Unassembled WGS sequence"/>
</dbReference>
<protein>
    <submittedName>
        <fullName evidence="2">Alpha/beta hydrolase</fullName>
    </submittedName>
</protein>
<dbReference type="Pfam" id="PF12146">
    <property type="entry name" value="Hydrolase_4"/>
    <property type="match status" value="1"/>
</dbReference>
<dbReference type="EMBL" id="JANFQO010000015">
    <property type="protein sequence ID" value="MCQ4166241.1"/>
    <property type="molecule type" value="Genomic_DNA"/>
</dbReference>
<dbReference type="InterPro" id="IPR029058">
    <property type="entry name" value="AB_hydrolase_fold"/>
</dbReference>
<dbReference type="InterPro" id="IPR017208">
    <property type="entry name" value="UCP037442_abhydr"/>
</dbReference>
<dbReference type="SUPFAM" id="SSF53474">
    <property type="entry name" value="alpha/beta-Hydrolases"/>
    <property type="match status" value="1"/>
</dbReference>
<evidence type="ECO:0000313" key="2">
    <source>
        <dbReference type="EMBL" id="MCQ4166241.1"/>
    </source>
</evidence>
<gene>
    <name evidence="2" type="ORF">NM961_16085</name>
</gene>
<comment type="caution">
    <text evidence="2">The sequence shown here is derived from an EMBL/GenBank/DDBJ whole genome shotgun (WGS) entry which is preliminary data.</text>
</comment>
<name>A0ABT1QVF0_9GAMM</name>
<sequence length="291" mass="31344">MPDTPTAPPAPLTLSVASADGHQAELSLWRGSSARPGLLWLPALGVPARKYRHFATALAERGCAVALHEWRGHESSNRRAGRRSDWGYAELLGDIAASRTALAQAGHATRWLIGGHSLGAQLAALALTQAPQDYAGYIIVGSGQPWWRGFPGVHKLGLLAAIAGFRSLGALCGHFPGDRIGFGGREARGVMRDWARSAWSGDYRPQRVTADLEHALRQLTQPALALSLASDSYAPRGSLQHLLAKLPQLRLSQIELGDAAFAGGKAGHFDWMRDPLPVVRPLMDWIDRLEG</sequence>
<keyword evidence="2" id="KW-0378">Hydrolase</keyword>
<evidence type="ECO:0000313" key="3">
    <source>
        <dbReference type="Proteomes" id="UP001165498"/>
    </source>
</evidence>
<evidence type="ECO:0000259" key="1">
    <source>
        <dbReference type="Pfam" id="PF12146"/>
    </source>
</evidence>
<dbReference type="PIRSF" id="PIRSF037442">
    <property type="entry name" value="UCP037442_abhydr"/>
    <property type="match status" value="1"/>
</dbReference>
<dbReference type="InterPro" id="IPR022742">
    <property type="entry name" value="Hydrolase_4"/>
</dbReference>
<dbReference type="GO" id="GO:0016787">
    <property type="term" value="F:hydrolase activity"/>
    <property type="evidence" value="ECO:0007669"/>
    <property type="project" value="UniProtKB-KW"/>
</dbReference>
<keyword evidence="3" id="KW-1185">Reference proteome</keyword>
<reference evidence="2" key="1">
    <citation type="submission" date="2022-07" db="EMBL/GenBank/DDBJ databases">
        <title>Tahibacter sp., a new gammaproteobacterium isolated from the silt sample collected at pig farm.</title>
        <authorList>
            <person name="Chen H."/>
        </authorList>
    </citation>
    <scope>NUCLEOTIDE SEQUENCE</scope>
    <source>
        <strain evidence="2">P2K</strain>
    </source>
</reference>
<organism evidence="2 3">
    <name type="scientific">Tahibacter harae</name>
    <dbReference type="NCBI Taxonomy" id="2963937"/>
    <lineage>
        <taxon>Bacteria</taxon>
        <taxon>Pseudomonadati</taxon>
        <taxon>Pseudomonadota</taxon>
        <taxon>Gammaproteobacteria</taxon>
        <taxon>Lysobacterales</taxon>
        <taxon>Rhodanobacteraceae</taxon>
        <taxon>Tahibacter</taxon>
    </lineage>
</organism>
<dbReference type="Gene3D" id="3.40.50.1820">
    <property type="entry name" value="alpha/beta hydrolase"/>
    <property type="match status" value="1"/>
</dbReference>
<accession>A0ABT1QVF0</accession>